<name>A0ABS5JLE2_9GAMM</name>
<keyword evidence="2" id="KW-1185">Reference proteome</keyword>
<reference evidence="1 2" key="1">
    <citation type="submission" date="2020-12" db="EMBL/GenBank/DDBJ databases">
        <authorList>
            <person name="Mcmullen J.G."/>
        </authorList>
    </citation>
    <scope>NUCLEOTIDE SEQUENCE [LARGE SCALE GENOMIC DNA]</scope>
    <source>
        <strain evidence="1 2">JGM97</strain>
    </source>
</reference>
<organism evidence="1 2">
    <name type="scientific">Nissabacter archeti</name>
    <dbReference type="NCBI Taxonomy" id="1917880"/>
    <lineage>
        <taxon>Bacteria</taxon>
        <taxon>Pseudomonadati</taxon>
        <taxon>Pseudomonadota</taxon>
        <taxon>Gammaproteobacteria</taxon>
        <taxon>Enterobacterales</taxon>
        <taxon>Yersiniaceae</taxon>
        <taxon>Nissabacter</taxon>
    </lineage>
</organism>
<dbReference type="Proteomes" id="UP000680634">
    <property type="component" value="Unassembled WGS sequence"/>
</dbReference>
<gene>
    <name evidence="1" type="ORF">JK232_18140</name>
</gene>
<evidence type="ECO:0008006" key="3">
    <source>
        <dbReference type="Google" id="ProtNLM"/>
    </source>
</evidence>
<reference evidence="2" key="2">
    <citation type="submission" date="2023-07" db="EMBL/GenBank/DDBJ databases">
        <title>Genome-inferred correspondence between phylogeny and metabolic traits in the wild Drosophila gut microbiome.</title>
        <authorList>
            <person name="Bueno E."/>
            <person name="Blow F."/>
            <person name="Douglas A.E."/>
        </authorList>
    </citation>
    <scope>NUCLEOTIDE SEQUENCE [LARGE SCALE GENOMIC DNA]</scope>
    <source>
        <strain evidence="2">JGM97</strain>
    </source>
</reference>
<accession>A0ABS5JLE2</accession>
<sequence length="234" mass="25648">MPNRQPESAAGWPGEPRLHLITTCTLRKAHSAGETVFPCSPDSLQVTGERWRRQIAHAADENRNVMPAGELYRGAHWLQARKIVARWPGTELWAISAGLGLRHHADPAVPYEATFHTMPFPGREVWALLTARPPLPGHCASLAELMRRYPNDSYVIAGSPVYISATEQDIQAGIAELTDACNQLTIVTSQGYRGELEQYVSRSHAGMLSALKTNMTCLNIALAGKLIADRCKSG</sequence>
<comment type="caution">
    <text evidence="1">The sequence shown here is derived from an EMBL/GenBank/DDBJ whole genome shotgun (WGS) entry which is preliminary data.</text>
</comment>
<protein>
    <recommendedName>
        <fullName evidence="3">TgtA5 cluster protein 2</fullName>
    </recommendedName>
</protein>
<evidence type="ECO:0000313" key="2">
    <source>
        <dbReference type="Proteomes" id="UP000680634"/>
    </source>
</evidence>
<evidence type="ECO:0000313" key="1">
    <source>
        <dbReference type="EMBL" id="MBS0970813.1"/>
    </source>
</evidence>
<proteinExistence type="predicted"/>
<dbReference type="EMBL" id="JAERKB010000013">
    <property type="protein sequence ID" value="MBS0970813.1"/>
    <property type="molecule type" value="Genomic_DNA"/>
</dbReference>